<feature type="compositionally biased region" description="Basic residues" evidence="2">
    <location>
        <begin position="285"/>
        <end position="299"/>
    </location>
</feature>
<protein>
    <submittedName>
        <fullName evidence="3">Uncharacterized protein</fullName>
    </submittedName>
</protein>
<dbReference type="AlphaFoldDB" id="A0AAW1IYR1"/>
<feature type="compositionally biased region" description="Low complexity" evidence="2">
    <location>
        <begin position="300"/>
        <end position="311"/>
    </location>
</feature>
<sequence length="339" mass="39848">MMNFSKHNNVIDDDDDVKIVLPVSTTSTQQLLDVSGNKIGEVELNTFEDFAYASESTATIIERVVWGEQDTTFLLEKYELYICEVGPRKRFHSKKHMWNQIANDIYYWKNMNYTFVNTSEEDKNGTTSTTEESTEADALKNEGLQMHFERLEQTNQELTQQIEQCSIRVLTMVERLEKHHTRQQQRFEKAILENKDQLRTNFTTLFEKLDSIHSSIQKNQEHQQQLIEKLIENKQEEQKKEFTAILNILDKIHASTKQDVIKRSRSRSNSRRKRSQERSSCSSPKTKRRFHSPHTRSRSNSKSNYKSPVSHSSRRSRSNDRYNSASHISNISFIKYVNI</sequence>
<evidence type="ECO:0000313" key="3">
    <source>
        <dbReference type="EMBL" id="KAK9695458.1"/>
    </source>
</evidence>
<feature type="coiled-coil region" evidence="1">
    <location>
        <begin position="141"/>
        <end position="193"/>
    </location>
</feature>
<evidence type="ECO:0000256" key="2">
    <source>
        <dbReference type="SAM" id="MobiDB-lite"/>
    </source>
</evidence>
<keyword evidence="4" id="KW-1185">Reference proteome</keyword>
<keyword evidence="1" id="KW-0175">Coiled coil</keyword>
<feature type="region of interest" description="Disordered" evidence="2">
    <location>
        <begin position="257"/>
        <end position="323"/>
    </location>
</feature>
<dbReference type="EMBL" id="JASPKY010000481">
    <property type="protein sequence ID" value="KAK9695458.1"/>
    <property type="molecule type" value="Genomic_DNA"/>
</dbReference>
<dbReference type="Proteomes" id="UP001458880">
    <property type="component" value="Unassembled WGS sequence"/>
</dbReference>
<proteinExistence type="predicted"/>
<feature type="compositionally biased region" description="Basic residues" evidence="2">
    <location>
        <begin position="263"/>
        <end position="275"/>
    </location>
</feature>
<evidence type="ECO:0000313" key="4">
    <source>
        <dbReference type="Proteomes" id="UP001458880"/>
    </source>
</evidence>
<comment type="caution">
    <text evidence="3">The sequence shown here is derived from an EMBL/GenBank/DDBJ whole genome shotgun (WGS) entry which is preliminary data.</text>
</comment>
<accession>A0AAW1IYR1</accession>
<organism evidence="3 4">
    <name type="scientific">Popillia japonica</name>
    <name type="common">Japanese beetle</name>
    <dbReference type="NCBI Taxonomy" id="7064"/>
    <lineage>
        <taxon>Eukaryota</taxon>
        <taxon>Metazoa</taxon>
        <taxon>Ecdysozoa</taxon>
        <taxon>Arthropoda</taxon>
        <taxon>Hexapoda</taxon>
        <taxon>Insecta</taxon>
        <taxon>Pterygota</taxon>
        <taxon>Neoptera</taxon>
        <taxon>Endopterygota</taxon>
        <taxon>Coleoptera</taxon>
        <taxon>Polyphaga</taxon>
        <taxon>Scarabaeiformia</taxon>
        <taxon>Scarabaeidae</taxon>
        <taxon>Rutelinae</taxon>
        <taxon>Popillia</taxon>
    </lineage>
</organism>
<evidence type="ECO:0000256" key="1">
    <source>
        <dbReference type="SAM" id="Coils"/>
    </source>
</evidence>
<name>A0AAW1IYR1_POPJA</name>
<reference evidence="3 4" key="1">
    <citation type="journal article" date="2024" name="BMC Genomics">
        <title>De novo assembly and annotation of Popillia japonica's genome with initial clues to its potential as an invasive pest.</title>
        <authorList>
            <person name="Cucini C."/>
            <person name="Boschi S."/>
            <person name="Funari R."/>
            <person name="Cardaioli E."/>
            <person name="Iannotti N."/>
            <person name="Marturano G."/>
            <person name="Paoli F."/>
            <person name="Bruttini M."/>
            <person name="Carapelli A."/>
            <person name="Frati F."/>
            <person name="Nardi F."/>
        </authorList>
    </citation>
    <scope>NUCLEOTIDE SEQUENCE [LARGE SCALE GENOMIC DNA]</scope>
    <source>
        <strain evidence="3">DMR45628</strain>
    </source>
</reference>
<gene>
    <name evidence="3" type="ORF">QE152_g32567</name>
</gene>